<dbReference type="HOGENOM" id="CLU_1588675_0_0_1"/>
<protein>
    <submittedName>
        <fullName evidence="1">Uncharacterized protein</fullName>
    </submittedName>
</protein>
<sequence>MWAPLPVTLERRATDPHLTLSDTASVRPHPEIYPGAKGHTGKNPYATTPIQVAYLWWLTMTRPEMWGPVLKRGDLLLGGSGGCHLPPRGRRWDVTWQRRRCLSLWQRNFVRAEKSMVLPLNVLGNSENALGEFLNFLERERGREGELGARDWGPVVSKDGVKMICGSL</sequence>
<accession>W1PXZ3</accession>
<reference evidence="2" key="1">
    <citation type="journal article" date="2013" name="Science">
        <title>The Amborella genome and the evolution of flowering plants.</title>
        <authorList>
            <consortium name="Amborella Genome Project"/>
        </authorList>
    </citation>
    <scope>NUCLEOTIDE SEQUENCE [LARGE SCALE GENOMIC DNA]</scope>
</reference>
<gene>
    <name evidence="1" type="ORF">AMTR_s00040p00189760</name>
</gene>
<evidence type="ECO:0000313" key="1">
    <source>
        <dbReference type="EMBL" id="ERN13143.1"/>
    </source>
</evidence>
<keyword evidence="2" id="KW-1185">Reference proteome</keyword>
<name>W1PXZ3_AMBTC</name>
<organism evidence="1 2">
    <name type="scientific">Amborella trichopoda</name>
    <dbReference type="NCBI Taxonomy" id="13333"/>
    <lineage>
        <taxon>Eukaryota</taxon>
        <taxon>Viridiplantae</taxon>
        <taxon>Streptophyta</taxon>
        <taxon>Embryophyta</taxon>
        <taxon>Tracheophyta</taxon>
        <taxon>Spermatophyta</taxon>
        <taxon>Magnoliopsida</taxon>
        <taxon>Amborellales</taxon>
        <taxon>Amborellaceae</taxon>
        <taxon>Amborella</taxon>
    </lineage>
</organism>
<dbReference type="EMBL" id="KI392591">
    <property type="protein sequence ID" value="ERN13143.1"/>
    <property type="molecule type" value="Genomic_DNA"/>
</dbReference>
<dbReference type="Proteomes" id="UP000017836">
    <property type="component" value="Unassembled WGS sequence"/>
</dbReference>
<evidence type="ECO:0000313" key="2">
    <source>
        <dbReference type="Proteomes" id="UP000017836"/>
    </source>
</evidence>
<proteinExistence type="predicted"/>
<dbReference type="Gramene" id="ERN13143">
    <property type="protein sequence ID" value="ERN13143"/>
    <property type="gene ID" value="AMTR_s00040p00189760"/>
</dbReference>
<dbReference type="AlphaFoldDB" id="W1PXZ3"/>